<dbReference type="Proteomes" id="UP001165121">
    <property type="component" value="Unassembled WGS sequence"/>
</dbReference>
<dbReference type="InterPro" id="IPR013103">
    <property type="entry name" value="RVT_2"/>
</dbReference>
<dbReference type="EMBL" id="BSXT01006770">
    <property type="protein sequence ID" value="GMF63017.1"/>
    <property type="molecule type" value="Genomic_DNA"/>
</dbReference>
<sequence length="136" mass="15352">MFAPVIRFETIRAAIYYAVQRGGAVLQYDVKTAFLYGELTEGIFMEQPPGFQEDGPDYVCRLLKSLYGLKQVPHIWNKTLHAKFVTMGFERLDSDFGLYALKKDGEVKMRLTVYVDGLLLMGTPELCTTTAAALKE</sequence>
<evidence type="ECO:0000259" key="1">
    <source>
        <dbReference type="Pfam" id="PF07727"/>
    </source>
</evidence>
<evidence type="ECO:0000313" key="3">
    <source>
        <dbReference type="Proteomes" id="UP001165121"/>
    </source>
</evidence>
<dbReference type="AlphaFoldDB" id="A0A9W7D8V5"/>
<dbReference type="Pfam" id="PF07727">
    <property type="entry name" value="RVT_2"/>
    <property type="match status" value="1"/>
</dbReference>
<evidence type="ECO:0000313" key="2">
    <source>
        <dbReference type="EMBL" id="GMF63017.1"/>
    </source>
</evidence>
<protein>
    <submittedName>
        <fullName evidence="2">Unnamed protein product</fullName>
    </submittedName>
</protein>
<reference evidence="2" key="1">
    <citation type="submission" date="2023-04" db="EMBL/GenBank/DDBJ databases">
        <title>Phytophthora fragariaefolia NBRC 109709.</title>
        <authorList>
            <person name="Ichikawa N."/>
            <person name="Sato H."/>
            <person name="Tonouchi N."/>
        </authorList>
    </citation>
    <scope>NUCLEOTIDE SEQUENCE</scope>
    <source>
        <strain evidence="2">NBRC 109709</strain>
    </source>
</reference>
<proteinExistence type="predicted"/>
<dbReference type="OrthoDB" id="119018at2759"/>
<comment type="caution">
    <text evidence="2">The sequence shown here is derived from an EMBL/GenBank/DDBJ whole genome shotgun (WGS) entry which is preliminary data.</text>
</comment>
<gene>
    <name evidence="2" type="ORF">Pfra01_002750700</name>
</gene>
<name>A0A9W7D8V5_9STRA</name>
<accession>A0A9W7D8V5</accession>
<feature type="domain" description="Reverse transcriptase Ty1/copia-type" evidence="1">
    <location>
        <begin position="2"/>
        <end position="123"/>
    </location>
</feature>
<keyword evidence="3" id="KW-1185">Reference proteome</keyword>
<organism evidence="2 3">
    <name type="scientific">Phytophthora fragariaefolia</name>
    <dbReference type="NCBI Taxonomy" id="1490495"/>
    <lineage>
        <taxon>Eukaryota</taxon>
        <taxon>Sar</taxon>
        <taxon>Stramenopiles</taxon>
        <taxon>Oomycota</taxon>
        <taxon>Peronosporomycetes</taxon>
        <taxon>Peronosporales</taxon>
        <taxon>Peronosporaceae</taxon>
        <taxon>Phytophthora</taxon>
    </lineage>
</organism>